<dbReference type="GO" id="GO:0046983">
    <property type="term" value="F:protein dimerization activity"/>
    <property type="evidence" value="ECO:0007669"/>
    <property type="project" value="InterPro"/>
</dbReference>
<dbReference type="CDD" id="cd00120">
    <property type="entry name" value="MADS"/>
    <property type="match status" value="1"/>
</dbReference>
<keyword evidence="5" id="KW-0539">Nucleus</keyword>
<dbReference type="PRINTS" id="PR00404">
    <property type="entry name" value="MADSDOMAIN"/>
</dbReference>
<reference evidence="7 8" key="1">
    <citation type="submission" date="2020-04" db="EMBL/GenBank/DDBJ databases">
        <title>Plant Genome Project.</title>
        <authorList>
            <person name="Zhang R.-G."/>
        </authorList>
    </citation>
    <scope>NUCLEOTIDE SEQUENCE [LARGE SCALE GENOMIC DNA]</scope>
    <source>
        <strain evidence="7">YNK0</strain>
        <tissue evidence="7">Leaf</tissue>
    </source>
</reference>
<comment type="caution">
    <text evidence="7">The sequence shown here is derived from an EMBL/GenBank/DDBJ whole genome shotgun (WGS) entry which is preliminary data.</text>
</comment>
<evidence type="ECO:0000313" key="7">
    <source>
        <dbReference type="EMBL" id="KAF8402355.1"/>
    </source>
</evidence>
<organism evidence="7 8">
    <name type="scientific">Tetracentron sinense</name>
    <name type="common">Spur-leaf</name>
    <dbReference type="NCBI Taxonomy" id="13715"/>
    <lineage>
        <taxon>Eukaryota</taxon>
        <taxon>Viridiplantae</taxon>
        <taxon>Streptophyta</taxon>
        <taxon>Embryophyta</taxon>
        <taxon>Tracheophyta</taxon>
        <taxon>Spermatophyta</taxon>
        <taxon>Magnoliopsida</taxon>
        <taxon>Trochodendrales</taxon>
        <taxon>Trochodendraceae</taxon>
        <taxon>Tetracentron</taxon>
    </lineage>
</organism>
<accession>A0A834ZAV4</accession>
<dbReference type="Pfam" id="PF00319">
    <property type="entry name" value="SRF-TF"/>
    <property type="match status" value="2"/>
</dbReference>
<evidence type="ECO:0000259" key="6">
    <source>
        <dbReference type="PROSITE" id="PS50066"/>
    </source>
</evidence>
<keyword evidence="8" id="KW-1185">Reference proteome</keyword>
<dbReference type="EMBL" id="JABCRI010000008">
    <property type="protein sequence ID" value="KAF8402355.1"/>
    <property type="molecule type" value="Genomic_DNA"/>
</dbReference>
<dbReference type="InterPro" id="IPR002100">
    <property type="entry name" value="TF_MADSbox"/>
</dbReference>
<evidence type="ECO:0000256" key="1">
    <source>
        <dbReference type="ARBA" id="ARBA00004123"/>
    </source>
</evidence>
<evidence type="ECO:0000313" key="8">
    <source>
        <dbReference type="Proteomes" id="UP000655225"/>
    </source>
</evidence>
<dbReference type="PROSITE" id="PS50066">
    <property type="entry name" value="MADS_BOX_2"/>
    <property type="match status" value="2"/>
</dbReference>
<dbReference type="SMART" id="SM00432">
    <property type="entry name" value="MADS"/>
    <property type="match status" value="2"/>
</dbReference>
<keyword evidence="3" id="KW-0238">DNA-binding</keyword>
<dbReference type="GO" id="GO:0000981">
    <property type="term" value="F:DNA-binding transcription factor activity, RNA polymerase II-specific"/>
    <property type="evidence" value="ECO:0007669"/>
    <property type="project" value="TreeGrafter"/>
</dbReference>
<keyword evidence="4" id="KW-0804">Transcription</keyword>
<dbReference type="AlphaFoldDB" id="A0A834ZAV4"/>
<name>A0A834ZAV4_TETSI</name>
<comment type="subcellular location">
    <subcellularLocation>
        <location evidence="1">Nucleus</location>
    </subcellularLocation>
</comment>
<dbReference type="PANTHER" id="PTHR11945:SF629">
    <property type="entry name" value="OS02G0164450 PROTEIN"/>
    <property type="match status" value="1"/>
</dbReference>
<feature type="domain" description="MADS-box" evidence="6">
    <location>
        <begin position="1"/>
        <end position="61"/>
    </location>
</feature>
<keyword evidence="2" id="KW-0805">Transcription regulation</keyword>
<evidence type="ECO:0000256" key="5">
    <source>
        <dbReference type="ARBA" id="ARBA00023242"/>
    </source>
</evidence>
<dbReference type="SUPFAM" id="SSF55455">
    <property type="entry name" value="SRF-like"/>
    <property type="match status" value="2"/>
</dbReference>
<dbReference type="Proteomes" id="UP000655225">
    <property type="component" value="Unassembled WGS sequence"/>
</dbReference>
<protein>
    <recommendedName>
        <fullName evidence="6">MADS-box domain-containing protein</fullName>
    </recommendedName>
</protein>
<dbReference type="PANTHER" id="PTHR11945">
    <property type="entry name" value="MADS BOX PROTEIN"/>
    <property type="match status" value="1"/>
</dbReference>
<dbReference type="OrthoDB" id="1898716at2759"/>
<dbReference type="Gene3D" id="3.40.1810.10">
    <property type="entry name" value="Transcription factor, MADS-box"/>
    <property type="match status" value="2"/>
</dbReference>
<gene>
    <name evidence="7" type="ORF">HHK36_013309</name>
</gene>
<dbReference type="OMA" id="HNIANNC"/>
<sequence>MGRRKLEMKKIECLKARQVCFSKRCKGLFKKASNLSAISGLDIAAVVFLPAGKPFFSKSSTATMGRRKLEMQKIESLKARQVCFSKRRKGLFKKASDLSAISGFDIAAVVLSPAGKPFVLGNPGQLLNSLPDDSDSRPMEMEIDITNLNLDQLQKYLHSLEQIRFDVVQRLNEMTAPMEENPLFELKD</sequence>
<evidence type="ECO:0000256" key="4">
    <source>
        <dbReference type="ARBA" id="ARBA00023163"/>
    </source>
</evidence>
<feature type="domain" description="MADS-box" evidence="6">
    <location>
        <begin position="64"/>
        <end position="124"/>
    </location>
</feature>
<dbReference type="GO" id="GO:0000978">
    <property type="term" value="F:RNA polymerase II cis-regulatory region sequence-specific DNA binding"/>
    <property type="evidence" value="ECO:0007669"/>
    <property type="project" value="TreeGrafter"/>
</dbReference>
<evidence type="ECO:0000256" key="2">
    <source>
        <dbReference type="ARBA" id="ARBA00023015"/>
    </source>
</evidence>
<evidence type="ECO:0000256" key="3">
    <source>
        <dbReference type="ARBA" id="ARBA00023125"/>
    </source>
</evidence>
<proteinExistence type="predicted"/>
<dbReference type="GO" id="GO:0005634">
    <property type="term" value="C:nucleus"/>
    <property type="evidence" value="ECO:0007669"/>
    <property type="project" value="UniProtKB-SubCell"/>
</dbReference>
<dbReference type="InterPro" id="IPR036879">
    <property type="entry name" value="TF_MADSbox_sf"/>
</dbReference>